<dbReference type="Gene3D" id="3.80.10.10">
    <property type="entry name" value="Ribonuclease Inhibitor"/>
    <property type="match status" value="2"/>
</dbReference>
<dbReference type="SMART" id="SM00367">
    <property type="entry name" value="LRR_CC"/>
    <property type="match status" value="5"/>
</dbReference>
<dbReference type="Proteomes" id="UP000093000">
    <property type="component" value="Unassembled WGS sequence"/>
</dbReference>
<dbReference type="InterPro" id="IPR006553">
    <property type="entry name" value="Leu-rich_rpt_Cys-con_subtyp"/>
</dbReference>
<dbReference type="AlphaFoldDB" id="A0A1C7NQ14"/>
<dbReference type="OrthoDB" id="6781668at2759"/>
<dbReference type="PANTHER" id="PTHR13318">
    <property type="entry name" value="PARTNER OF PAIRED, ISOFORM B-RELATED"/>
    <property type="match status" value="1"/>
</dbReference>
<reference evidence="1 2" key="1">
    <citation type="submission" date="2016-03" db="EMBL/GenBank/DDBJ databases">
        <title>Choanephora cucurbitarum.</title>
        <authorList>
            <person name="Min B."/>
            <person name="Park H."/>
            <person name="Park J.-H."/>
            <person name="Shin H.-D."/>
            <person name="Choi I.-G."/>
        </authorList>
    </citation>
    <scope>NUCLEOTIDE SEQUENCE [LARGE SCALE GENOMIC DNA]</scope>
    <source>
        <strain evidence="1 2">KUS-F28377</strain>
    </source>
</reference>
<protein>
    <submittedName>
        <fullName evidence="1">F-box/LRR-repeat protein 2</fullName>
    </submittedName>
</protein>
<dbReference type="STRING" id="101091.A0A1C7NQ14"/>
<dbReference type="InParanoid" id="A0A1C7NQ14"/>
<dbReference type="SUPFAM" id="SSF52047">
    <property type="entry name" value="RNI-like"/>
    <property type="match status" value="1"/>
</dbReference>
<dbReference type="PANTHER" id="PTHR13318:SF190">
    <property type="entry name" value="PARTNER OF PAIRED, ISOFORM B"/>
    <property type="match status" value="1"/>
</dbReference>
<comment type="caution">
    <text evidence="1">The sequence shown here is derived from an EMBL/GenBank/DDBJ whole genome shotgun (WGS) entry which is preliminary data.</text>
</comment>
<evidence type="ECO:0000313" key="2">
    <source>
        <dbReference type="Proteomes" id="UP000093000"/>
    </source>
</evidence>
<evidence type="ECO:0000313" key="1">
    <source>
        <dbReference type="EMBL" id="OBZ91138.1"/>
    </source>
</evidence>
<accession>A0A1C7NQ14</accession>
<keyword evidence="2" id="KW-1185">Reference proteome</keyword>
<dbReference type="GO" id="GO:0031146">
    <property type="term" value="P:SCF-dependent proteasomal ubiquitin-dependent protein catabolic process"/>
    <property type="evidence" value="ECO:0007669"/>
    <property type="project" value="TreeGrafter"/>
</dbReference>
<dbReference type="GO" id="GO:0019005">
    <property type="term" value="C:SCF ubiquitin ligase complex"/>
    <property type="evidence" value="ECO:0007669"/>
    <property type="project" value="TreeGrafter"/>
</dbReference>
<gene>
    <name evidence="1" type="primary">FBXL2_1</name>
    <name evidence="1" type="ORF">A0J61_00812</name>
</gene>
<dbReference type="InterPro" id="IPR032675">
    <property type="entry name" value="LRR_dom_sf"/>
</dbReference>
<organism evidence="1 2">
    <name type="scientific">Choanephora cucurbitarum</name>
    <dbReference type="NCBI Taxonomy" id="101091"/>
    <lineage>
        <taxon>Eukaryota</taxon>
        <taxon>Fungi</taxon>
        <taxon>Fungi incertae sedis</taxon>
        <taxon>Mucoromycota</taxon>
        <taxon>Mucoromycotina</taxon>
        <taxon>Mucoromycetes</taxon>
        <taxon>Mucorales</taxon>
        <taxon>Mucorineae</taxon>
        <taxon>Choanephoraceae</taxon>
        <taxon>Choanephoroideae</taxon>
        <taxon>Choanephora</taxon>
    </lineage>
</organism>
<sequence length="219" mass="24154">MSIRPLLAMAPNQLRSLVLYGCGKIDAQVLASVIRRHAGTLQRLGLTDINDTILDAVYSCRNLNDLGLEHCATLTNAALTRFFINVVKSNMKMSHLRLRDIDNLTSSHLKLIATSASCLSLMHIDMSECNRVKSDGVCWLARECINLISLSLAYQTGVTNQALQLFVSNCHQLRHVDVSGCPLLTDHALLPLDDTVVPLPIGHFTEKIGQNLELDWPVA</sequence>
<name>A0A1C7NQ14_9FUNG</name>
<dbReference type="EMBL" id="LUGH01000021">
    <property type="protein sequence ID" value="OBZ91138.1"/>
    <property type="molecule type" value="Genomic_DNA"/>
</dbReference>
<proteinExistence type="predicted"/>